<dbReference type="HAMAP" id="MF_01080">
    <property type="entry name" value="TruB_bact"/>
    <property type="match status" value="1"/>
</dbReference>
<name>A0A9D9H534_9FIRM</name>
<dbReference type="EC" id="5.4.99.25" evidence="5"/>
<dbReference type="PANTHER" id="PTHR13767:SF2">
    <property type="entry name" value="PSEUDOURIDYLATE SYNTHASE TRUB1"/>
    <property type="match status" value="1"/>
</dbReference>
<dbReference type="GO" id="GO:0031119">
    <property type="term" value="P:tRNA pseudouridine synthesis"/>
    <property type="evidence" value="ECO:0007669"/>
    <property type="project" value="UniProtKB-UniRule"/>
</dbReference>
<dbReference type="Pfam" id="PF01509">
    <property type="entry name" value="TruB_N"/>
    <property type="match status" value="1"/>
</dbReference>
<keyword evidence="3 5" id="KW-0819">tRNA processing</keyword>
<dbReference type="Pfam" id="PF16198">
    <property type="entry name" value="TruB_C_2"/>
    <property type="match status" value="1"/>
</dbReference>
<protein>
    <recommendedName>
        <fullName evidence="5">tRNA pseudouridine synthase B</fullName>
        <ecNumber evidence="5">5.4.99.25</ecNumber>
    </recommendedName>
    <alternativeName>
        <fullName evidence="5">tRNA pseudouridine(55) synthase</fullName>
        <shortName evidence="5">Psi55 synthase</shortName>
    </alternativeName>
    <alternativeName>
        <fullName evidence="5">tRNA pseudouridylate synthase</fullName>
    </alternativeName>
    <alternativeName>
        <fullName evidence="5">tRNA-uridine isomerase</fullName>
    </alternativeName>
</protein>
<feature type="domain" description="tRNA pseudouridylate synthase B C-terminal" evidence="7">
    <location>
        <begin position="172"/>
        <end position="215"/>
    </location>
</feature>
<evidence type="ECO:0000256" key="3">
    <source>
        <dbReference type="ARBA" id="ARBA00022694"/>
    </source>
</evidence>
<comment type="similarity">
    <text evidence="2 5">Belongs to the pseudouridine synthase TruB family. Type 1 subfamily.</text>
</comment>
<dbReference type="PANTHER" id="PTHR13767">
    <property type="entry name" value="TRNA-PSEUDOURIDINE SYNTHASE"/>
    <property type="match status" value="1"/>
</dbReference>
<feature type="active site" description="Nucleophile" evidence="5">
    <location>
        <position position="38"/>
    </location>
</feature>
<evidence type="ECO:0000256" key="5">
    <source>
        <dbReference type="HAMAP-Rule" id="MF_01080"/>
    </source>
</evidence>
<keyword evidence="4 5" id="KW-0413">Isomerase</keyword>
<dbReference type="InterPro" id="IPR002501">
    <property type="entry name" value="PsdUridine_synth_N"/>
</dbReference>
<evidence type="ECO:0000256" key="1">
    <source>
        <dbReference type="ARBA" id="ARBA00000385"/>
    </source>
</evidence>
<feature type="domain" description="Pseudouridine synthase II N-terminal" evidence="6">
    <location>
        <begin position="23"/>
        <end position="171"/>
    </location>
</feature>
<reference evidence="8" key="2">
    <citation type="journal article" date="2021" name="PeerJ">
        <title>Extensive microbial diversity within the chicken gut microbiome revealed by metagenomics and culture.</title>
        <authorList>
            <person name="Gilroy R."/>
            <person name="Ravi A."/>
            <person name="Getino M."/>
            <person name="Pursley I."/>
            <person name="Horton D.L."/>
            <person name="Alikhan N.F."/>
            <person name="Baker D."/>
            <person name="Gharbi K."/>
            <person name="Hall N."/>
            <person name="Watson M."/>
            <person name="Adriaenssens E.M."/>
            <person name="Foster-Nyarko E."/>
            <person name="Jarju S."/>
            <person name="Secka A."/>
            <person name="Antonio M."/>
            <person name="Oren A."/>
            <person name="Chaudhuri R.R."/>
            <person name="La Ragione R."/>
            <person name="Hildebrand F."/>
            <person name="Pallen M.J."/>
        </authorList>
    </citation>
    <scope>NUCLEOTIDE SEQUENCE</scope>
    <source>
        <strain evidence="8">F6-4510</strain>
    </source>
</reference>
<reference evidence="8" key="1">
    <citation type="submission" date="2020-10" db="EMBL/GenBank/DDBJ databases">
        <authorList>
            <person name="Gilroy R."/>
        </authorList>
    </citation>
    <scope>NUCLEOTIDE SEQUENCE</scope>
    <source>
        <strain evidence="8">F6-4510</strain>
    </source>
</reference>
<comment type="caution">
    <text evidence="8">The sequence shown here is derived from an EMBL/GenBank/DDBJ whole genome shotgun (WGS) entry which is preliminary data.</text>
</comment>
<evidence type="ECO:0000256" key="2">
    <source>
        <dbReference type="ARBA" id="ARBA00005642"/>
    </source>
</evidence>
<comment type="function">
    <text evidence="5">Responsible for synthesis of pseudouridine from uracil-55 in the psi GC loop of transfer RNAs.</text>
</comment>
<dbReference type="GO" id="GO:0003723">
    <property type="term" value="F:RNA binding"/>
    <property type="evidence" value="ECO:0007669"/>
    <property type="project" value="InterPro"/>
</dbReference>
<evidence type="ECO:0000256" key="4">
    <source>
        <dbReference type="ARBA" id="ARBA00023235"/>
    </source>
</evidence>
<dbReference type="CDD" id="cd02573">
    <property type="entry name" value="PseudoU_synth_EcTruB"/>
    <property type="match status" value="1"/>
</dbReference>
<dbReference type="InterPro" id="IPR020103">
    <property type="entry name" value="PsdUridine_synth_cat_dom_sf"/>
</dbReference>
<organism evidence="8 9">
    <name type="scientific">Candidatus Fimicola merdigallinarum</name>
    <dbReference type="NCBI Taxonomy" id="2840819"/>
    <lineage>
        <taxon>Bacteria</taxon>
        <taxon>Bacillati</taxon>
        <taxon>Bacillota</taxon>
        <taxon>Clostridia</taxon>
        <taxon>Lachnospirales</taxon>
        <taxon>Lachnospiraceae</taxon>
        <taxon>Lachnospiraceae incertae sedis</taxon>
        <taxon>Candidatus Fimicola</taxon>
    </lineage>
</organism>
<accession>A0A9D9H534</accession>
<dbReference type="InterPro" id="IPR014780">
    <property type="entry name" value="tRNA_psdUridine_synth_TruB"/>
</dbReference>
<dbReference type="Gene3D" id="3.30.2350.10">
    <property type="entry name" value="Pseudouridine synthase"/>
    <property type="match status" value="1"/>
</dbReference>
<dbReference type="FunFam" id="3.30.2350.10:FF:000011">
    <property type="entry name" value="tRNA pseudouridine synthase B"/>
    <property type="match status" value="1"/>
</dbReference>
<dbReference type="InterPro" id="IPR032819">
    <property type="entry name" value="TruB_C"/>
</dbReference>
<evidence type="ECO:0000313" key="9">
    <source>
        <dbReference type="Proteomes" id="UP000823611"/>
    </source>
</evidence>
<gene>
    <name evidence="5 8" type="primary">truB</name>
    <name evidence="8" type="ORF">IAC55_07480</name>
</gene>
<comment type="catalytic activity">
    <reaction evidence="1 5">
        <text>uridine(55) in tRNA = pseudouridine(55) in tRNA</text>
        <dbReference type="Rhea" id="RHEA:42532"/>
        <dbReference type="Rhea" id="RHEA-COMP:10101"/>
        <dbReference type="Rhea" id="RHEA-COMP:10102"/>
        <dbReference type="ChEBI" id="CHEBI:65314"/>
        <dbReference type="ChEBI" id="CHEBI:65315"/>
        <dbReference type="EC" id="5.4.99.25"/>
    </reaction>
</comment>
<dbReference type="NCBIfam" id="TIGR00431">
    <property type="entry name" value="TruB"/>
    <property type="match status" value="1"/>
</dbReference>
<evidence type="ECO:0000259" key="6">
    <source>
        <dbReference type="Pfam" id="PF01509"/>
    </source>
</evidence>
<dbReference type="GO" id="GO:1990481">
    <property type="term" value="P:mRNA pseudouridine synthesis"/>
    <property type="evidence" value="ECO:0007669"/>
    <property type="project" value="TreeGrafter"/>
</dbReference>
<dbReference type="GO" id="GO:0160148">
    <property type="term" value="F:tRNA pseudouridine(55) synthase activity"/>
    <property type="evidence" value="ECO:0007669"/>
    <property type="project" value="UniProtKB-EC"/>
</dbReference>
<evidence type="ECO:0000259" key="7">
    <source>
        <dbReference type="Pfam" id="PF16198"/>
    </source>
</evidence>
<dbReference type="EMBL" id="JADIMX010000139">
    <property type="protein sequence ID" value="MBO8435143.1"/>
    <property type="molecule type" value="Genomic_DNA"/>
</dbReference>
<sequence>MDGVINIYKEKGFTSHDVVAVVRKTINQKKVGHTGTLDPDAEGVLPICLGKGTKLADYIMADKKGYRAEITLGVTTTTEDSSGEVLEVKPVDFDEEKITEVVNSFVGECEQIPPMYSAIKVNGKKLYELAREGKEIERKSRKITIYDIKIVEFLPPNKIVIDVCCSKGTYIRTLSSDIGKKLGCGANMSGLLRTMSGRFTLDTAVKLDELKNIVENGNIDDILINIDDVLCDYKKISISPKGTKLLHNGGKIYEYFFDKKYDLKQNENVLVYDYQGVFIGIFQYSYDKQKEMYCVKPVKILL</sequence>
<dbReference type="AlphaFoldDB" id="A0A9D9H534"/>
<evidence type="ECO:0000313" key="8">
    <source>
        <dbReference type="EMBL" id="MBO8435143.1"/>
    </source>
</evidence>
<dbReference type="SUPFAM" id="SSF55120">
    <property type="entry name" value="Pseudouridine synthase"/>
    <property type="match status" value="1"/>
</dbReference>
<dbReference type="Proteomes" id="UP000823611">
    <property type="component" value="Unassembled WGS sequence"/>
</dbReference>
<proteinExistence type="inferred from homology"/>